<keyword evidence="1 3" id="KW-0560">Oxidoreductase</keyword>
<sequence>LGYEVLPGETWLEQNVDILIPCAIENQIRIDNVHNIHQRVKLIIEGADGPTTPEADQVLEEREIFVVPDFLANSGSVTCSYFEQVQGNMNYFWEKDEVLGKLDVKMTAAYIAVNELARKHKLSMRDAAYAIAIDRVVEACRERSWI</sequence>
<reference evidence="3 4" key="1">
    <citation type="submission" date="2024-09" db="EMBL/GenBank/DDBJ databases">
        <title>Laminarin stimulates single cell rates of sulfate reduction while oxygen inhibits transcriptomic activity in coastal marine sediment.</title>
        <authorList>
            <person name="Lindsay M."/>
            <person name="Orcutt B."/>
            <person name="Emerson D."/>
            <person name="Stepanauskas R."/>
            <person name="D'Angelo T."/>
        </authorList>
    </citation>
    <scope>NUCLEOTIDE SEQUENCE [LARGE SCALE GENOMIC DNA]</scope>
    <source>
        <strain evidence="3">SAG AM-311-K15</strain>
    </source>
</reference>
<name>A0ABV6Z2Z1_UNCC1</name>
<keyword evidence="4" id="KW-1185">Reference proteome</keyword>
<dbReference type="SUPFAM" id="SSF51735">
    <property type="entry name" value="NAD(P)-binding Rossmann-fold domains"/>
    <property type="match status" value="1"/>
</dbReference>
<dbReference type="GO" id="GO:0016491">
    <property type="term" value="F:oxidoreductase activity"/>
    <property type="evidence" value="ECO:0007669"/>
    <property type="project" value="UniProtKB-KW"/>
</dbReference>
<dbReference type="InterPro" id="IPR036291">
    <property type="entry name" value="NAD(P)-bd_dom_sf"/>
</dbReference>
<feature type="domain" description="Glutamate/phenylalanine/leucine/valine/L-tryptophan dehydrogenase C-terminal" evidence="2">
    <location>
        <begin position="1"/>
        <end position="144"/>
    </location>
</feature>
<evidence type="ECO:0000313" key="4">
    <source>
        <dbReference type="Proteomes" id="UP001594351"/>
    </source>
</evidence>
<dbReference type="EMBL" id="JBHPBY010000363">
    <property type="protein sequence ID" value="MFC1852764.1"/>
    <property type="molecule type" value="Genomic_DNA"/>
</dbReference>
<dbReference type="InterPro" id="IPR006096">
    <property type="entry name" value="Glu/Leu/Phe/Val/Trp_DH_C"/>
</dbReference>
<gene>
    <name evidence="3" type="ORF">ACFL27_21415</name>
</gene>
<accession>A0ABV6Z2Z1</accession>
<proteinExistence type="predicted"/>
<feature type="non-terminal residue" evidence="3">
    <location>
        <position position="1"/>
    </location>
</feature>
<dbReference type="PANTHER" id="PTHR11606">
    <property type="entry name" value="GLUTAMATE DEHYDROGENASE"/>
    <property type="match status" value="1"/>
</dbReference>
<dbReference type="SMART" id="SM00839">
    <property type="entry name" value="ELFV_dehydrog"/>
    <property type="match status" value="1"/>
</dbReference>
<organism evidence="3 4">
    <name type="scientific">candidate division CSSED10-310 bacterium</name>
    <dbReference type="NCBI Taxonomy" id="2855610"/>
    <lineage>
        <taxon>Bacteria</taxon>
        <taxon>Bacteria division CSSED10-310</taxon>
    </lineage>
</organism>
<dbReference type="Gene3D" id="3.40.50.720">
    <property type="entry name" value="NAD(P)-binding Rossmann-like Domain"/>
    <property type="match status" value="1"/>
</dbReference>
<evidence type="ECO:0000256" key="1">
    <source>
        <dbReference type="ARBA" id="ARBA00023002"/>
    </source>
</evidence>
<evidence type="ECO:0000313" key="3">
    <source>
        <dbReference type="EMBL" id="MFC1852764.1"/>
    </source>
</evidence>
<comment type="caution">
    <text evidence="3">The sequence shown here is derived from an EMBL/GenBank/DDBJ whole genome shotgun (WGS) entry which is preliminary data.</text>
</comment>
<dbReference type="Pfam" id="PF00208">
    <property type="entry name" value="ELFV_dehydrog"/>
    <property type="match status" value="1"/>
</dbReference>
<dbReference type="Proteomes" id="UP001594351">
    <property type="component" value="Unassembled WGS sequence"/>
</dbReference>
<evidence type="ECO:0000259" key="2">
    <source>
        <dbReference type="SMART" id="SM00839"/>
    </source>
</evidence>
<dbReference type="EC" id="1.4.1.-" evidence="3"/>
<dbReference type="PANTHER" id="PTHR11606:SF13">
    <property type="entry name" value="GLUTAMATE DEHYDROGENASE 1, MITOCHONDRIAL"/>
    <property type="match status" value="1"/>
</dbReference>
<protein>
    <submittedName>
        <fullName evidence="3">Glu/Leu/Phe/Val dehydrogenase</fullName>
        <ecNumber evidence="3">1.4.1.-</ecNumber>
    </submittedName>
</protein>